<comment type="caution">
    <text evidence="1">The sequence shown here is derived from an EMBL/GenBank/DDBJ whole genome shotgun (WGS) entry which is preliminary data.</text>
</comment>
<accession>A0ABN2H9M5</accession>
<evidence type="ECO:0000313" key="1">
    <source>
        <dbReference type="EMBL" id="GAA1684154.1"/>
    </source>
</evidence>
<organism evidence="1 2">
    <name type="scientific">Nonomuraea maheshkhaliensis</name>
    <dbReference type="NCBI Taxonomy" id="419590"/>
    <lineage>
        <taxon>Bacteria</taxon>
        <taxon>Bacillati</taxon>
        <taxon>Actinomycetota</taxon>
        <taxon>Actinomycetes</taxon>
        <taxon>Streptosporangiales</taxon>
        <taxon>Streptosporangiaceae</taxon>
        <taxon>Nonomuraea</taxon>
    </lineage>
</organism>
<evidence type="ECO:0008006" key="3">
    <source>
        <dbReference type="Google" id="ProtNLM"/>
    </source>
</evidence>
<gene>
    <name evidence="1" type="ORF">GCM10009733_095790</name>
</gene>
<evidence type="ECO:0000313" key="2">
    <source>
        <dbReference type="Proteomes" id="UP001500064"/>
    </source>
</evidence>
<sequence>MTAEDVTVSGPQAGDADGGVEHVRRIARAVLYEGYLLWPYRESSLKNRHRWTIGGVHPEGCGDRSRIRTECLVEAEPGATVAVSVRFLHVVARIGAAGRGEEAREREVRAPDLTLGGVPALARIDLAAGEEHAAAEQGAAGEARTAGEERAAEVVRRWEALCGHVEARAERLGPRLFRVTAEVVNTTPWPPGGTREETTARTFVSAHVVLHAPDGRFVSQTDPPPDLREHAGACRNDGLWPVLAGEDLHTVLSAPIILYDQPQIAPESPGDLFDATEIDQLLTLCVLALSDGEREEIRAGDPRAREILDRCTALTQEELMRLSGTWRDTGPAAAGGRGGAHG</sequence>
<dbReference type="RefSeq" id="WP_346113755.1">
    <property type="nucleotide sequence ID" value="NZ_BAAAMU010000136.1"/>
</dbReference>
<dbReference type="Proteomes" id="UP001500064">
    <property type="component" value="Unassembled WGS sequence"/>
</dbReference>
<keyword evidence="2" id="KW-1185">Reference proteome</keyword>
<proteinExistence type="predicted"/>
<protein>
    <recommendedName>
        <fullName evidence="3">GAF domain-containing protein</fullName>
    </recommendedName>
</protein>
<reference evidence="1 2" key="1">
    <citation type="journal article" date="2019" name="Int. J. Syst. Evol. Microbiol.">
        <title>The Global Catalogue of Microorganisms (GCM) 10K type strain sequencing project: providing services to taxonomists for standard genome sequencing and annotation.</title>
        <authorList>
            <consortium name="The Broad Institute Genomics Platform"/>
            <consortium name="The Broad Institute Genome Sequencing Center for Infectious Disease"/>
            <person name="Wu L."/>
            <person name="Ma J."/>
        </authorList>
    </citation>
    <scope>NUCLEOTIDE SEQUENCE [LARGE SCALE GENOMIC DNA]</scope>
    <source>
        <strain evidence="1 2">JCM 13929</strain>
    </source>
</reference>
<dbReference type="EMBL" id="BAAAMU010000136">
    <property type="protein sequence ID" value="GAA1684154.1"/>
    <property type="molecule type" value="Genomic_DNA"/>
</dbReference>
<name>A0ABN2H9M5_9ACTN</name>